<evidence type="ECO:0000259" key="2">
    <source>
        <dbReference type="Pfam" id="PF02397"/>
    </source>
</evidence>
<dbReference type="AlphaFoldDB" id="A0AB39WCJ9"/>
<comment type="similarity">
    <text evidence="1">Belongs to the bacterial sugar transferase family.</text>
</comment>
<dbReference type="InterPro" id="IPR003362">
    <property type="entry name" value="Bact_transf"/>
</dbReference>
<feature type="domain" description="Bacterial sugar transferase" evidence="2">
    <location>
        <begin position="3"/>
        <end position="187"/>
    </location>
</feature>
<evidence type="ECO:0000313" key="3">
    <source>
        <dbReference type="EMBL" id="XDU98596.1"/>
    </source>
</evidence>
<evidence type="ECO:0000256" key="1">
    <source>
        <dbReference type="ARBA" id="ARBA00006464"/>
    </source>
</evidence>
<dbReference type="Pfam" id="PF02397">
    <property type="entry name" value="Bac_transf"/>
    <property type="match status" value="1"/>
</dbReference>
<dbReference type="PANTHER" id="PTHR30576:SF20">
    <property type="entry name" value="QUINOVOSAMINEPHOSPHOTRANSFERAE-RELATED"/>
    <property type="match status" value="1"/>
</dbReference>
<name>A0AB39WCJ9_9FLAO</name>
<organism evidence="3">
    <name type="scientific">Flavobacterium sp. WC2416</name>
    <dbReference type="NCBI Taxonomy" id="3234141"/>
    <lineage>
        <taxon>Bacteria</taxon>
        <taxon>Pseudomonadati</taxon>
        <taxon>Bacteroidota</taxon>
        <taxon>Flavobacteriia</taxon>
        <taxon>Flavobacteriales</taxon>
        <taxon>Flavobacteriaceae</taxon>
        <taxon>Flavobacterium</taxon>
    </lineage>
</organism>
<keyword evidence="3" id="KW-0808">Transferase</keyword>
<dbReference type="EMBL" id="CP165626">
    <property type="protein sequence ID" value="XDU98596.1"/>
    <property type="molecule type" value="Genomic_DNA"/>
</dbReference>
<reference evidence="3" key="1">
    <citation type="submission" date="2024-07" db="EMBL/GenBank/DDBJ databases">
        <authorList>
            <person name="Biller S.J."/>
        </authorList>
    </citation>
    <scope>NUCLEOTIDE SEQUENCE</scope>
    <source>
        <strain evidence="3">WC2416</strain>
    </source>
</reference>
<accession>A0AB39WCJ9</accession>
<gene>
    <name evidence="3" type="ORF">AB3G39_15725</name>
</gene>
<protein>
    <submittedName>
        <fullName evidence="3">Sugar transferase</fullName>
    </submittedName>
</protein>
<proteinExistence type="inferred from homology"/>
<dbReference type="PANTHER" id="PTHR30576">
    <property type="entry name" value="COLANIC BIOSYNTHESIS UDP-GLUCOSE LIPID CARRIER TRANSFERASE"/>
    <property type="match status" value="1"/>
</dbReference>
<dbReference type="RefSeq" id="WP_369769568.1">
    <property type="nucleotide sequence ID" value="NZ_CP165626.1"/>
</dbReference>
<sequence>MAKRVFDIVFALFLLTLLFWLIIVSVLMAAIDTHTSGLFIQERIGQFGTKFKIYKVRTIRESFSSVALPISKTGQFLRKFRIDELPQLFNVLKGDMSMVGPRPDVSGYYDLLEGENRKLLELKPGLTSIATIKYTNEDAILKKQADPLVYNDTFIFPDKVKLNLDYYYNHSICGDFRIILETIKVILFKKN</sequence>
<dbReference type="GO" id="GO:0016780">
    <property type="term" value="F:phosphotransferase activity, for other substituted phosphate groups"/>
    <property type="evidence" value="ECO:0007669"/>
    <property type="project" value="TreeGrafter"/>
</dbReference>